<organism evidence="3 4">
    <name type="scientific">Pelomicrobium methylotrophicum</name>
    <dbReference type="NCBI Taxonomy" id="2602750"/>
    <lineage>
        <taxon>Bacteria</taxon>
        <taxon>Pseudomonadati</taxon>
        <taxon>Pseudomonadota</taxon>
        <taxon>Hydrogenophilia</taxon>
        <taxon>Hydrogenophilia incertae sedis</taxon>
        <taxon>Pelomicrobium</taxon>
    </lineage>
</organism>
<dbReference type="Pfam" id="PF12728">
    <property type="entry name" value="HTH_17"/>
    <property type="match status" value="1"/>
</dbReference>
<evidence type="ECO:0000256" key="1">
    <source>
        <dbReference type="SAM" id="MobiDB-lite"/>
    </source>
</evidence>
<dbReference type="OrthoDB" id="9800023at2"/>
<proteinExistence type="predicted"/>
<name>A0A5C7EVE8_9PROT</name>
<sequence>MTTLDLKQAAAFLRMHPKTVQERAKAGIIPGAKPGKCWVFLQADLEAYLRSLQCRSTASAGSGTSTSRAPTAAEIATLLALPTGRRRRNTMTASRPSTGVKRGSVTRLHPRGATRSGTGS</sequence>
<accession>A0A5C7EVE8</accession>
<gene>
    <name evidence="3" type="ORF">FR698_10970</name>
</gene>
<evidence type="ECO:0000313" key="3">
    <source>
        <dbReference type="EMBL" id="TXF11235.1"/>
    </source>
</evidence>
<reference evidence="3 4" key="1">
    <citation type="submission" date="2019-08" db="EMBL/GenBank/DDBJ databases">
        <title>Pelomicrobium methylotrophicum gen. nov., sp. nov. a moderately thermophilic, facultatively anaerobic, lithoautotrophic and methylotrophic bacterium isolated from a terrestrial mud volcano.</title>
        <authorList>
            <person name="Slobodkina G.B."/>
            <person name="Merkel A.Y."/>
            <person name="Slobodkin A.I."/>
        </authorList>
    </citation>
    <scope>NUCLEOTIDE SEQUENCE [LARGE SCALE GENOMIC DNA]</scope>
    <source>
        <strain evidence="3 4">SM250</strain>
    </source>
</reference>
<feature type="domain" description="Helix-turn-helix" evidence="2">
    <location>
        <begin position="4"/>
        <end position="51"/>
    </location>
</feature>
<dbReference type="AlphaFoldDB" id="A0A5C7EVE8"/>
<protein>
    <submittedName>
        <fullName evidence="3">Helix-turn-helix domain-containing protein</fullName>
    </submittedName>
</protein>
<dbReference type="Proteomes" id="UP000321201">
    <property type="component" value="Unassembled WGS sequence"/>
</dbReference>
<comment type="caution">
    <text evidence="3">The sequence shown here is derived from an EMBL/GenBank/DDBJ whole genome shotgun (WGS) entry which is preliminary data.</text>
</comment>
<dbReference type="InParanoid" id="A0A5C7EVE8"/>
<evidence type="ECO:0000313" key="4">
    <source>
        <dbReference type="Proteomes" id="UP000321201"/>
    </source>
</evidence>
<keyword evidence="4" id="KW-1185">Reference proteome</keyword>
<dbReference type="EMBL" id="VPFL01000015">
    <property type="protein sequence ID" value="TXF11235.1"/>
    <property type="molecule type" value="Genomic_DNA"/>
</dbReference>
<feature type="region of interest" description="Disordered" evidence="1">
    <location>
        <begin position="78"/>
        <end position="120"/>
    </location>
</feature>
<dbReference type="InterPro" id="IPR041657">
    <property type="entry name" value="HTH_17"/>
</dbReference>
<evidence type="ECO:0000259" key="2">
    <source>
        <dbReference type="Pfam" id="PF12728"/>
    </source>
</evidence>